<dbReference type="FunFam" id="3.30.870.10:FF:000014">
    <property type="entry name" value="Cardiolipin synthase"/>
    <property type="match status" value="1"/>
</dbReference>
<accession>A0A3E0HJ40</accession>
<gene>
    <name evidence="15" type="ORF">C7448_10883</name>
</gene>
<proteinExistence type="inferred from homology"/>
<keyword evidence="9 12" id="KW-0472">Membrane</keyword>
<evidence type="ECO:0000256" key="7">
    <source>
        <dbReference type="ARBA" id="ARBA00022989"/>
    </source>
</evidence>
<evidence type="ECO:0000256" key="9">
    <source>
        <dbReference type="ARBA" id="ARBA00023136"/>
    </source>
</evidence>
<evidence type="ECO:0000256" key="12">
    <source>
        <dbReference type="HAMAP-Rule" id="MF_01916"/>
    </source>
</evidence>
<evidence type="ECO:0000256" key="5">
    <source>
        <dbReference type="ARBA" id="ARBA00022692"/>
    </source>
</evidence>
<keyword evidence="11 12" id="KW-1208">Phospholipid metabolism</keyword>
<dbReference type="HAMAP" id="MF_01916">
    <property type="entry name" value="Cardiolipin_synth_Cls"/>
    <property type="match status" value="1"/>
</dbReference>
<dbReference type="Pfam" id="PF13091">
    <property type="entry name" value="PLDc_2"/>
    <property type="match status" value="2"/>
</dbReference>
<keyword evidence="10 12" id="KW-0594">Phospholipid biosynthesis</keyword>
<dbReference type="Pfam" id="PF13396">
    <property type="entry name" value="PLDc_N"/>
    <property type="match status" value="1"/>
</dbReference>
<evidence type="ECO:0000313" key="15">
    <source>
        <dbReference type="EMBL" id="REH46412.1"/>
    </source>
</evidence>
<sequence length="480" mass="54932">MITTLLIILYIAIVATVAVIIINTSTPSKAIAYLFLLILFPIGGVIIYLMVGINHRTYKLYNKKLEVDKNIFFELKEQLKNYTEKTLSTSKNHLGHFYNLTKFIHKENVLTNNNKVSLFLNGERKFPEVIKALKAAKNHIHIEYYIYKNDAIGQEIGEVLKEKAKQGVKVRFIYDDFGSKDIRKSFVKSLIDSGVEAYPFYKIKWLLLANRINYRNHRKIIVIDGEIGFVGGVNVSERYINPNKFNCYWRDTHIKIEGLAVLNLQRVFLADWNFCADQNVIVEEELFPVGNQETTSEHKQLVQVISSGPDSDHPDIMYALIQAILLSKKEILITTPYFVPRASFLDALKIASLSGVSIKLLVPSVSDSKLVNGVSNSFYKEVLEIGVEVYRYKKGFVHAKTMVFDELVCSVGTANLDERSFDLNFEINALIYDKGFASQLKNAFLEDLKHSEKIEMKQWNSRPVLIRFTERVARLLAPIL</sequence>
<dbReference type="GO" id="GO:0032049">
    <property type="term" value="P:cardiolipin biosynthetic process"/>
    <property type="evidence" value="ECO:0007669"/>
    <property type="project" value="UniProtKB-UniRule"/>
</dbReference>
<organism evidence="15 16">
    <name type="scientific">Tenacibaculum gallaicum</name>
    <dbReference type="NCBI Taxonomy" id="561505"/>
    <lineage>
        <taxon>Bacteria</taxon>
        <taxon>Pseudomonadati</taxon>
        <taxon>Bacteroidota</taxon>
        <taxon>Flavobacteriia</taxon>
        <taxon>Flavobacteriales</taxon>
        <taxon>Flavobacteriaceae</taxon>
        <taxon>Tenacibaculum</taxon>
    </lineage>
</organism>
<dbReference type="GO" id="GO:0005886">
    <property type="term" value="C:plasma membrane"/>
    <property type="evidence" value="ECO:0007669"/>
    <property type="project" value="UniProtKB-SubCell"/>
</dbReference>
<feature type="transmembrane region" description="Helical" evidence="12">
    <location>
        <begin position="30"/>
        <end position="51"/>
    </location>
</feature>
<feature type="active site" evidence="12">
    <location>
        <position position="217"/>
    </location>
</feature>
<dbReference type="InterPro" id="IPR025202">
    <property type="entry name" value="PLD-like_dom"/>
</dbReference>
<dbReference type="EC" id="2.7.8.-" evidence="12 13"/>
<keyword evidence="8 12" id="KW-0443">Lipid metabolism</keyword>
<evidence type="ECO:0000313" key="16">
    <source>
        <dbReference type="Proteomes" id="UP000256884"/>
    </source>
</evidence>
<dbReference type="InterPro" id="IPR030874">
    <property type="entry name" value="Cardiolipin_synth_Firmi"/>
</dbReference>
<evidence type="ECO:0000256" key="8">
    <source>
        <dbReference type="ARBA" id="ARBA00023098"/>
    </source>
</evidence>
<dbReference type="PANTHER" id="PTHR21248">
    <property type="entry name" value="CARDIOLIPIN SYNTHASE"/>
    <property type="match status" value="1"/>
</dbReference>
<evidence type="ECO:0000256" key="13">
    <source>
        <dbReference type="NCBIfam" id="TIGR04265"/>
    </source>
</evidence>
<evidence type="ECO:0000256" key="2">
    <source>
        <dbReference type="ARBA" id="ARBA00022475"/>
    </source>
</evidence>
<reference evidence="15 16" key="1">
    <citation type="submission" date="2018-08" db="EMBL/GenBank/DDBJ databases">
        <title>Genomic Encyclopedia of Type Strains, Phase IV (KMG-IV): sequencing the most valuable type-strain genomes for metagenomic binning, comparative biology and taxonomic classification.</title>
        <authorList>
            <person name="Goeker M."/>
        </authorList>
    </citation>
    <scope>NUCLEOTIDE SEQUENCE [LARGE SCALE GENOMIC DNA]</scope>
    <source>
        <strain evidence="15 16">DSM 18841</strain>
    </source>
</reference>
<feature type="domain" description="PLD phosphodiesterase" evidence="14">
    <location>
        <begin position="212"/>
        <end position="239"/>
    </location>
</feature>
<comment type="catalytic activity">
    <reaction evidence="12">
        <text>2 a 1,2-diacyl-sn-glycero-3-phospho-(1'-sn-glycerol) = a cardiolipin + glycerol</text>
        <dbReference type="Rhea" id="RHEA:31451"/>
        <dbReference type="ChEBI" id="CHEBI:17754"/>
        <dbReference type="ChEBI" id="CHEBI:62237"/>
        <dbReference type="ChEBI" id="CHEBI:64716"/>
    </reaction>
</comment>
<keyword evidence="4 12" id="KW-0808">Transferase</keyword>
<comment type="similarity">
    <text evidence="12">Belongs to the phospholipase D family. Cardiolipin synthase subfamily.</text>
</comment>
<dbReference type="GO" id="GO:0008808">
    <property type="term" value="F:cardiolipin synthase activity"/>
    <property type="evidence" value="ECO:0007669"/>
    <property type="project" value="UniProtKB-UniRule"/>
</dbReference>
<dbReference type="Proteomes" id="UP000256884">
    <property type="component" value="Unassembled WGS sequence"/>
</dbReference>
<dbReference type="EMBL" id="QUNS01000008">
    <property type="protein sequence ID" value="REH46412.1"/>
    <property type="molecule type" value="Genomic_DNA"/>
</dbReference>
<feature type="active site" evidence="12">
    <location>
        <position position="405"/>
    </location>
</feature>
<dbReference type="CDD" id="cd09112">
    <property type="entry name" value="PLDc_CLS_2"/>
    <property type="match status" value="1"/>
</dbReference>
<evidence type="ECO:0000256" key="6">
    <source>
        <dbReference type="ARBA" id="ARBA00022737"/>
    </source>
</evidence>
<feature type="active site" evidence="12">
    <location>
        <position position="398"/>
    </location>
</feature>
<feature type="active site" evidence="12">
    <location>
        <position position="224"/>
    </location>
</feature>
<keyword evidence="16" id="KW-1185">Reference proteome</keyword>
<dbReference type="SUPFAM" id="SSF56024">
    <property type="entry name" value="Phospholipase D/nuclease"/>
    <property type="match status" value="2"/>
</dbReference>
<dbReference type="CDD" id="cd09110">
    <property type="entry name" value="PLDc_CLS_1"/>
    <property type="match status" value="1"/>
</dbReference>
<dbReference type="InterPro" id="IPR027379">
    <property type="entry name" value="CLS_N"/>
</dbReference>
<keyword evidence="3 12" id="KW-0444">Lipid biosynthesis</keyword>
<comment type="caution">
    <text evidence="15">The sequence shown here is derived from an EMBL/GenBank/DDBJ whole genome shotgun (WGS) entry which is preliminary data.</text>
</comment>
<feature type="transmembrane region" description="Helical" evidence="12">
    <location>
        <begin position="7"/>
        <end position="24"/>
    </location>
</feature>
<dbReference type="RefSeq" id="WP_245939482.1">
    <property type="nucleotide sequence ID" value="NZ_QUNS01000008.1"/>
</dbReference>
<feature type="active site" evidence="12">
    <location>
        <position position="219"/>
    </location>
</feature>
<keyword evidence="2 12" id="KW-1003">Cell membrane</keyword>
<keyword evidence="6" id="KW-0677">Repeat</keyword>
<dbReference type="Gene3D" id="3.30.870.10">
    <property type="entry name" value="Endonuclease Chain A"/>
    <property type="match status" value="2"/>
</dbReference>
<evidence type="ECO:0000256" key="11">
    <source>
        <dbReference type="ARBA" id="ARBA00023264"/>
    </source>
</evidence>
<keyword evidence="5 12" id="KW-0812">Transmembrane</keyword>
<dbReference type="InterPro" id="IPR001736">
    <property type="entry name" value="PLipase_D/transphosphatidylase"/>
</dbReference>
<evidence type="ECO:0000256" key="3">
    <source>
        <dbReference type="ARBA" id="ARBA00022516"/>
    </source>
</evidence>
<evidence type="ECO:0000259" key="14">
    <source>
        <dbReference type="PROSITE" id="PS50035"/>
    </source>
</evidence>
<name>A0A3E0HJ40_9FLAO</name>
<dbReference type="SMART" id="SM00155">
    <property type="entry name" value="PLDc"/>
    <property type="match status" value="2"/>
</dbReference>
<dbReference type="InterPro" id="IPR022924">
    <property type="entry name" value="Cardiolipin_synthase"/>
</dbReference>
<dbReference type="NCBIfam" id="TIGR04265">
    <property type="entry name" value="bac_cardiolipin"/>
    <property type="match status" value="1"/>
</dbReference>
<evidence type="ECO:0000256" key="10">
    <source>
        <dbReference type="ARBA" id="ARBA00023209"/>
    </source>
</evidence>
<keyword evidence="7 12" id="KW-1133">Transmembrane helix</keyword>
<dbReference type="PANTHER" id="PTHR21248:SF22">
    <property type="entry name" value="PHOSPHOLIPASE D"/>
    <property type="match status" value="1"/>
</dbReference>
<evidence type="ECO:0000256" key="4">
    <source>
        <dbReference type="ARBA" id="ARBA00022679"/>
    </source>
</evidence>
<dbReference type="PROSITE" id="PS50035">
    <property type="entry name" value="PLD"/>
    <property type="match status" value="2"/>
</dbReference>
<feature type="domain" description="PLD phosphodiesterase" evidence="14">
    <location>
        <begin position="393"/>
        <end position="420"/>
    </location>
</feature>
<comment type="function">
    <text evidence="12">Catalyzes the reversible phosphatidyl group transfer from one phosphatidylglycerol molecule to another to form cardiolipin (CL) (diphosphatidylglycerol) and glycerol.</text>
</comment>
<dbReference type="AlphaFoldDB" id="A0A3E0HJ40"/>
<feature type="active site" evidence="12">
    <location>
        <position position="400"/>
    </location>
</feature>
<comment type="subcellular location">
    <subcellularLocation>
        <location evidence="1 12">Cell membrane</location>
        <topology evidence="1 12">Multi-pass membrane protein</topology>
    </subcellularLocation>
</comment>
<evidence type="ECO:0000256" key="1">
    <source>
        <dbReference type="ARBA" id="ARBA00004651"/>
    </source>
</evidence>
<protein>
    <recommendedName>
        <fullName evidence="12 13">Cardiolipin synthase</fullName>
        <shortName evidence="12">CL synthase</shortName>
        <ecNumber evidence="12 13">2.7.8.-</ecNumber>
    </recommendedName>
</protein>